<feature type="compositionally biased region" description="Basic and acidic residues" evidence="1">
    <location>
        <begin position="162"/>
        <end position="177"/>
    </location>
</feature>
<evidence type="ECO:0000256" key="1">
    <source>
        <dbReference type="SAM" id="MobiDB-lite"/>
    </source>
</evidence>
<name>A0AAD1TJ30_PELCU</name>
<reference evidence="2" key="1">
    <citation type="submission" date="2022-03" db="EMBL/GenBank/DDBJ databases">
        <authorList>
            <person name="Alioto T."/>
            <person name="Alioto T."/>
            <person name="Gomez Garrido J."/>
        </authorList>
    </citation>
    <scope>NUCLEOTIDE SEQUENCE</scope>
</reference>
<feature type="compositionally biased region" description="Basic and acidic residues" evidence="1">
    <location>
        <begin position="136"/>
        <end position="150"/>
    </location>
</feature>
<proteinExistence type="predicted"/>
<dbReference type="Proteomes" id="UP001295444">
    <property type="component" value="Chromosome 13"/>
</dbReference>
<sequence length="209" mass="22906">MQKACWSQGEAGLPSCSPLEEKTLMSQLGPPLAVTPSLGLEPGRTRPCPPPMDRGVIPVLTWRHGSRGAAITLEGPTASHKMAASTCAEVSRRERITAEPRTPSETNRHGPRGPEELAAPLHRSSLSDFLPVQATSHEKGEQQRRPTDLKRRLHQYAGTPLHTHDPAAERRGPHSDTPEYATPTVHLGEHSPPDSQQRQAQVMHLERHS</sequence>
<organism evidence="2 3">
    <name type="scientific">Pelobates cultripes</name>
    <name type="common">Western spadefoot toad</name>
    <dbReference type="NCBI Taxonomy" id="61616"/>
    <lineage>
        <taxon>Eukaryota</taxon>
        <taxon>Metazoa</taxon>
        <taxon>Chordata</taxon>
        <taxon>Craniata</taxon>
        <taxon>Vertebrata</taxon>
        <taxon>Euteleostomi</taxon>
        <taxon>Amphibia</taxon>
        <taxon>Batrachia</taxon>
        <taxon>Anura</taxon>
        <taxon>Pelobatoidea</taxon>
        <taxon>Pelobatidae</taxon>
        <taxon>Pelobates</taxon>
    </lineage>
</organism>
<evidence type="ECO:0000313" key="2">
    <source>
        <dbReference type="EMBL" id="CAH2327450.1"/>
    </source>
</evidence>
<dbReference type="AlphaFoldDB" id="A0AAD1TJ30"/>
<accession>A0AAD1TJ30</accession>
<keyword evidence="3" id="KW-1185">Reference proteome</keyword>
<feature type="region of interest" description="Disordered" evidence="1">
    <location>
        <begin position="76"/>
        <end position="209"/>
    </location>
</feature>
<evidence type="ECO:0000313" key="3">
    <source>
        <dbReference type="Proteomes" id="UP001295444"/>
    </source>
</evidence>
<protein>
    <submittedName>
        <fullName evidence="2">Uncharacterized protein</fullName>
    </submittedName>
</protein>
<gene>
    <name evidence="2" type="ORF">PECUL_23A025310</name>
</gene>
<feature type="compositionally biased region" description="Basic and acidic residues" evidence="1">
    <location>
        <begin position="106"/>
        <end position="115"/>
    </location>
</feature>
<dbReference type="EMBL" id="OW240924">
    <property type="protein sequence ID" value="CAH2327450.1"/>
    <property type="molecule type" value="Genomic_DNA"/>
</dbReference>